<dbReference type="InterPro" id="IPR011009">
    <property type="entry name" value="Kinase-like_dom_sf"/>
</dbReference>
<evidence type="ECO:0000259" key="6">
    <source>
        <dbReference type="Pfam" id="PF04577"/>
    </source>
</evidence>
<dbReference type="PANTHER" id="PTHR20961">
    <property type="entry name" value="GLYCOSYLTRANSFERASE"/>
    <property type="match status" value="1"/>
</dbReference>
<dbReference type="Proteomes" id="UP000807159">
    <property type="component" value="Chromosome 2"/>
</dbReference>
<keyword evidence="5" id="KW-1133">Transmembrane helix</keyword>
<keyword evidence="5" id="KW-0472">Membrane</keyword>
<evidence type="ECO:0000256" key="4">
    <source>
        <dbReference type="ARBA" id="ARBA00023180"/>
    </source>
</evidence>
<feature type="transmembrane region" description="Helical" evidence="5">
    <location>
        <begin position="162"/>
        <end position="186"/>
    </location>
</feature>
<evidence type="ECO:0000256" key="5">
    <source>
        <dbReference type="SAM" id="Phobius"/>
    </source>
</evidence>
<evidence type="ECO:0000256" key="3">
    <source>
        <dbReference type="ARBA" id="ARBA00022679"/>
    </source>
</evidence>
<dbReference type="Gene3D" id="1.10.510.10">
    <property type="entry name" value="Transferase(Phosphotransferase) domain 1"/>
    <property type="match status" value="1"/>
</dbReference>
<dbReference type="EMBL" id="JACEGQ020000002">
    <property type="protein sequence ID" value="KAH8516171.1"/>
    <property type="molecule type" value="Genomic_DNA"/>
</dbReference>
<proteinExistence type="predicted"/>
<evidence type="ECO:0000256" key="2">
    <source>
        <dbReference type="ARBA" id="ARBA00022676"/>
    </source>
</evidence>
<keyword evidence="8" id="KW-1185">Reference proteome</keyword>
<dbReference type="PANTHER" id="PTHR20961:SF35">
    <property type="entry name" value="GLYCOSYLTRANSFERASE FAMILY 61 PROTEIN"/>
    <property type="match status" value="1"/>
</dbReference>
<dbReference type="InterPro" id="IPR049625">
    <property type="entry name" value="Glyco_transf_61_cat"/>
</dbReference>
<dbReference type="SUPFAM" id="SSF56112">
    <property type="entry name" value="Protein kinase-like (PK-like)"/>
    <property type="match status" value="1"/>
</dbReference>
<dbReference type="AlphaFoldDB" id="A0A8T2ZFT9"/>
<organism evidence="7 8">
    <name type="scientific">Populus deltoides</name>
    <name type="common">Eastern poplar</name>
    <name type="synonym">Eastern cottonwood</name>
    <dbReference type="NCBI Taxonomy" id="3696"/>
    <lineage>
        <taxon>Eukaryota</taxon>
        <taxon>Viridiplantae</taxon>
        <taxon>Streptophyta</taxon>
        <taxon>Embryophyta</taxon>
        <taxon>Tracheophyta</taxon>
        <taxon>Spermatophyta</taxon>
        <taxon>Magnoliopsida</taxon>
        <taxon>eudicotyledons</taxon>
        <taxon>Gunneridae</taxon>
        <taxon>Pentapetalae</taxon>
        <taxon>rosids</taxon>
        <taxon>fabids</taxon>
        <taxon>Malpighiales</taxon>
        <taxon>Salicaceae</taxon>
        <taxon>Saliceae</taxon>
        <taxon>Populus</taxon>
    </lineage>
</organism>
<keyword evidence="2" id="KW-0328">Glycosyltransferase</keyword>
<dbReference type="GO" id="GO:0000139">
    <property type="term" value="C:Golgi membrane"/>
    <property type="evidence" value="ECO:0007669"/>
    <property type="project" value="UniProtKB-SubCell"/>
</dbReference>
<keyword evidence="5" id="KW-0812">Transmembrane</keyword>
<evidence type="ECO:0000313" key="8">
    <source>
        <dbReference type="Proteomes" id="UP000807159"/>
    </source>
</evidence>
<sequence length="622" mass="70410">MHIRCRFYSPADQTLSGLAGSPAYAVPEVPLGNYSEKVDIWSANVSSDMLCWDRRVNIESCTRSVARMLTRDVSARITTDERSLHLWDVTPLTERRIFSFRALHVNCLSGPLQSRELNSSQKAIKEATGFHHFYFKTKLGMDVEKTTKTFTKKKSSCHSNKIITCVFLLLLIPILVHLQASPFYFFSSPTATSRAFFNKWKGIALDASAGPSIPKNSDGLISKLRESVTFLPLKDLRFAETAMEGNTWFMSSLNDTHEANEAEYLYFPSQMSKGRLLCIKGRHATDGTKNSYALVWPEALPDSAMLMKGLTFVSDTFYDYGNLWHGLTGMAPFVGWSMKNKCLNPTRWVLFHWGELRSKMGSWLQHLMQANFGDVKIEGFGGDGPYCFEKAVVMRHNEGSMGKERKLQVFDLLRCNARRFCGISPEGKGQETNERGEPIIRLTLLMRTGSRSFKNASAVTDIFARECAKVEGCTFKVAQSENLSFCDQVRVMTYTDVVASPHGAQLTNMLFMDRNSSVMEFFPKGWLELAGVGQYAHHWMADQSGMNHRGAWWDPLDKKECPFPQQDLDCFNFYKNGKVGHNETHFAEWARIVLDQVRISKMQIATRSPTNKPQPNSIACKC</sequence>
<comment type="caution">
    <text evidence="7">The sequence shown here is derived from an EMBL/GenBank/DDBJ whole genome shotgun (WGS) entry which is preliminary data.</text>
</comment>
<accession>A0A8T2ZFT9</accession>
<name>A0A8T2ZFT9_POPDE</name>
<dbReference type="InterPro" id="IPR007657">
    <property type="entry name" value="Glycosyltransferase_61"/>
</dbReference>
<gene>
    <name evidence="7" type="ORF">H0E87_004513</name>
</gene>
<dbReference type="GO" id="GO:0016763">
    <property type="term" value="F:pentosyltransferase activity"/>
    <property type="evidence" value="ECO:0007669"/>
    <property type="project" value="UniProtKB-ARBA"/>
</dbReference>
<feature type="domain" description="Glycosyltransferase 61 catalytic" evidence="6">
    <location>
        <begin position="430"/>
        <end position="519"/>
    </location>
</feature>
<protein>
    <recommendedName>
        <fullName evidence="6">Glycosyltransferase 61 catalytic domain-containing protein</fullName>
    </recommendedName>
</protein>
<reference evidence="7" key="1">
    <citation type="journal article" date="2021" name="J. Hered.">
        <title>Genome Assembly of Salicaceae Populus deltoides (Eastern Cottonwood) I-69 Based on Nanopore Sequencing and Hi-C Technologies.</title>
        <authorList>
            <person name="Bai S."/>
            <person name="Wu H."/>
            <person name="Zhang J."/>
            <person name="Pan Z."/>
            <person name="Zhao W."/>
            <person name="Li Z."/>
            <person name="Tong C."/>
        </authorList>
    </citation>
    <scope>NUCLEOTIDE SEQUENCE</scope>
    <source>
        <tissue evidence="7">Leaf</tissue>
    </source>
</reference>
<keyword evidence="3" id="KW-0808">Transferase</keyword>
<dbReference type="Pfam" id="PF04577">
    <property type="entry name" value="Glyco_transf_61"/>
    <property type="match status" value="1"/>
</dbReference>
<evidence type="ECO:0000256" key="1">
    <source>
        <dbReference type="ARBA" id="ARBA00004323"/>
    </source>
</evidence>
<evidence type="ECO:0000313" key="7">
    <source>
        <dbReference type="EMBL" id="KAH8516171.1"/>
    </source>
</evidence>
<comment type="subcellular location">
    <subcellularLocation>
        <location evidence="1">Golgi apparatus membrane</location>
        <topology evidence="1">Single-pass type II membrane protein</topology>
    </subcellularLocation>
</comment>
<keyword evidence="4" id="KW-0325">Glycoprotein</keyword>